<keyword evidence="4" id="KW-1185">Reference proteome</keyword>
<proteinExistence type="predicted"/>
<dbReference type="AlphaFoldDB" id="A0A8J7Q3C6"/>
<gene>
    <name evidence="3" type="ORF">J3U88_00215</name>
</gene>
<dbReference type="EMBL" id="JAFREP010000001">
    <property type="protein sequence ID" value="MBO1316861.1"/>
    <property type="molecule type" value="Genomic_DNA"/>
</dbReference>
<evidence type="ECO:0000256" key="1">
    <source>
        <dbReference type="SAM" id="Coils"/>
    </source>
</evidence>
<feature type="transmembrane region" description="Helical" evidence="2">
    <location>
        <begin position="47"/>
        <end position="72"/>
    </location>
</feature>
<keyword evidence="2" id="KW-0472">Membrane</keyword>
<feature type="transmembrane region" description="Helical" evidence="2">
    <location>
        <begin position="78"/>
        <end position="99"/>
    </location>
</feature>
<feature type="coiled-coil region" evidence="1">
    <location>
        <begin position="9"/>
        <end position="36"/>
    </location>
</feature>
<comment type="caution">
    <text evidence="3">The sequence shown here is derived from an EMBL/GenBank/DDBJ whole genome shotgun (WGS) entry which is preliminary data.</text>
</comment>
<keyword evidence="1" id="KW-0175">Coiled coil</keyword>
<keyword evidence="2" id="KW-1133">Transmembrane helix</keyword>
<accession>A0A8J7Q3C6</accession>
<protein>
    <submittedName>
        <fullName evidence="3">Uncharacterized protein</fullName>
    </submittedName>
</protein>
<sequence length="164" mass="18165">MTTSMIPRKNKEEGTFRDAQKKIDRVNAQISKLKELMPENIQKTAEWSALSSSAVLAGVIGGVSGIAAGISYGALMGLSASLCGPLGLLAGCSLAVLSFRGPRVWRFERDKYMWEKSLRDIRKEIQSIEASAKPDVVAQLWSDYLNISHEYHGWILREINRGKP</sequence>
<evidence type="ECO:0000256" key="2">
    <source>
        <dbReference type="SAM" id="Phobius"/>
    </source>
</evidence>
<name>A0A8J7Q3C6_9BACT</name>
<dbReference type="Proteomes" id="UP000664417">
    <property type="component" value="Unassembled WGS sequence"/>
</dbReference>
<evidence type="ECO:0000313" key="4">
    <source>
        <dbReference type="Proteomes" id="UP000664417"/>
    </source>
</evidence>
<reference evidence="3" key="1">
    <citation type="submission" date="2021-03" db="EMBL/GenBank/DDBJ databases">
        <authorList>
            <person name="Wang G."/>
        </authorList>
    </citation>
    <scope>NUCLEOTIDE SEQUENCE</scope>
    <source>
        <strain evidence="3">KCTC 12899</strain>
    </source>
</reference>
<organism evidence="3 4">
    <name type="scientific">Acanthopleuribacter pedis</name>
    <dbReference type="NCBI Taxonomy" id="442870"/>
    <lineage>
        <taxon>Bacteria</taxon>
        <taxon>Pseudomonadati</taxon>
        <taxon>Acidobacteriota</taxon>
        <taxon>Holophagae</taxon>
        <taxon>Acanthopleuribacterales</taxon>
        <taxon>Acanthopleuribacteraceae</taxon>
        <taxon>Acanthopleuribacter</taxon>
    </lineage>
</organism>
<dbReference type="RefSeq" id="WP_207856098.1">
    <property type="nucleotide sequence ID" value="NZ_JAFREP010000001.1"/>
</dbReference>
<keyword evidence="2" id="KW-0812">Transmembrane</keyword>
<evidence type="ECO:0000313" key="3">
    <source>
        <dbReference type="EMBL" id="MBO1316861.1"/>
    </source>
</evidence>